<reference evidence="1 2" key="1">
    <citation type="submission" date="2019-11" db="EMBL/GenBank/DDBJ databases">
        <title>Whole genome sequencing identifies a novel species of the genus Arsenicicoccus isolated from human blood.</title>
        <authorList>
            <person name="Jeong J.H."/>
            <person name="Kweon O.J."/>
            <person name="Kim H.R."/>
            <person name="Kim T.-H."/>
            <person name="Ha S.-M."/>
            <person name="Lee M.-K."/>
        </authorList>
    </citation>
    <scope>NUCLEOTIDE SEQUENCE [LARGE SCALE GENOMIC DNA]</scope>
    <source>
        <strain evidence="1 2">MKL-02</strain>
    </source>
</reference>
<organism evidence="1 2">
    <name type="scientific">Arsenicicoccus cauae</name>
    <dbReference type="NCBI Taxonomy" id="2663847"/>
    <lineage>
        <taxon>Bacteria</taxon>
        <taxon>Bacillati</taxon>
        <taxon>Actinomycetota</taxon>
        <taxon>Actinomycetes</taxon>
        <taxon>Micrococcales</taxon>
        <taxon>Intrasporangiaceae</taxon>
        <taxon>Arsenicicoccus</taxon>
    </lineage>
</organism>
<accession>A0A6I3IMZ3</accession>
<protein>
    <submittedName>
        <fullName evidence="1">Uncharacterized protein</fullName>
    </submittedName>
</protein>
<sequence length="134" mass="14926">MRRGSFARRHTTVDDVHVVYGRVAPGRDEPVIAVVRREEDARALEAKVLGEYPEARVMWETLPISQVCDTVHIVFQTSGERDALDVANPVGVGAFADRTTAEREREALASDGRHYIVGSFPLGWRRAGWPRAAD</sequence>
<dbReference type="RefSeq" id="WP_154594221.1">
    <property type="nucleotide sequence ID" value="NZ_WLVL01000040.1"/>
</dbReference>
<dbReference type="Proteomes" id="UP000431092">
    <property type="component" value="Unassembled WGS sequence"/>
</dbReference>
<keyword evidence="2" id="KW-1185">Reference proteome</keyword>
<comment type="caution">
    <text evidence="1">The sequence shown here is derived from an EMBL/GenBank/DDBJ whole genome shotgun (WGS) entry which is preliminary data.</text>
</comment>
<proteinExistence type="predicted"/>
<gene>
    <name evidence="1" type="ORF">GGG17_13785</name>
</gene>
<dbReference type="EMBL" id="WLVL01000040">
    <property type="protein sequence ID" value="MTB73015.1"/>
    <property type="molecule type" value="Genomic_DNA"/>
</dbReference>
<name>A0A6I3IMZ3_9MICO</name>
<dbReference type="AlphaFoldDB" id="A0A6I3IMZ3"/>
<evidence type="ECO:0000313" key="1">
    <source>
        <dbReference type="EMBL" id="MTB73015.1"/>
    </source>
</evidence>
<evidence type="ECO:0000313" key="2">
    <source>
        <dbReference type="Proteomes" id="UP000431092"/>
    </source>
</evidence>